<dbReference type="InterPro" id="IPR000688">
    <property type="entry name" value="HypA/HybF"/>
</dbReference>
<dbReference type="Gene3D" id="3.30.2320.80">
    <property type="match status" value="1"/>
</dbReference>
<dbReference type="GO" id="GO:0051604">
    <property type="term" value="P:protein maturation"/>
    <property type="evidence" value="ECO:0007669"/>
    <property type="project" value="InterPro"/>
</dbReference>
<dbReference type="Proteomes" id="UP000243105">
    <property type="component" value="Unassembled WGS sequence"/>
</dbReference>
<comment type="function">
    <text evidence="5">Involved in the maturation of [NiFe] hydrogenases. Required for nickel insertion into the metal center of the hydrogenase.</text>
</comment>
<dbReference type="RefSeq" id="WP_072151357.1">
    <property type="nucleotide sequence ID" value="NZ_CZVH01000023.1"/>
</dbReference>
<evidence type="ECO:0000256" key="1">
    <source>
        <dbReference type="ARBA" id="ARBA00010748"/>
    </source>
</evidence>
<dbReference type="NCBIfam" id="TIGR00100">
    <property type="entry name" value="hypA"/>
    <property type="match status" value="1"/>
</dbReference>
<evidence type="ECO:0000313" key="6">
    <source>
        <dbReference type="EMBL" id="CUS99004.1"/>
    </source>
</evidence>
<dbReference type="GO" id="GO:0008270">
    <property type="term" value="F:zinc ion binding"/>
    <property type="evidence" value="ECO:0007669"/>
    <property type="project" value="UniProtKB-UniRule"/>
</dbReference>
<keyword evidence="4 5" id="KW-0862">Zinc</keyword>
<feature type="binding site" evidence="5">
    <location>
        <position position="76"/>
    </location>
    <ligand>
        <name>Zn(2+)</name>
        <dbReference type="ChEBI" id="CHEBI:29105"/>
    </ligand>
</feature>
<sequence length="113" mass="12789">MHELSIAQSIIEIAENTAKEHNSNIIKKIKVQIGEFSGVVKEALEFSFNVAKNGTIAEKAELEVEIIKFKAVCNICGFILESMDDFNLFCPKCFEPMEIVSGREMKIEYIEIE</sequence>
<gene>
    <name evidence="5" type="primary">hypA</name>
    <name evidence="6" type="ORF">JGI25_00509</name>
</gene>
<feature type="binding site" evidence="5">
    <location>
        <position position="2"/>
    </location>
    <ligand>
        <name>Ni(2+)</name>
        <dbReference type="ChEBI" id="CHEBI:49786"/>
    </ligand>
</feature>
<comment type="caution">
    <text evidence="6">The sequence shown here is derived from an EMBL/GenBank/DDBJ whole genome shotgun (WGS) entry which is preliminary data.</text>
</comment>
<dbReference type="HAMAP" id="MF_00213">
    <property type="entry name" value="HypA_HybF"/>
    <property type="match status" value="1"/>
</dbReference>
<feature type="binding site" evidence="5">
    <location>
        <position position="73"/>
    </location>
    <ligand>
        <name>Zn(2+)</name>
        <dbReference type="ChEBI" id="CHEBI:29105"/>
    </ligand>
</feature>
<evidence type="ECO:0000256" key="2">
    <source>
        <dbReference type="ARBA" id="ARBA00022596"/>
    </source>
</evidence>
<dbReference type="GO" id="GO:0016151">
    <property type="term" value="F:nickel cation binding"/>
    <property type="evidence" value="ECO:0007669"/>
    <property type="project" value="UniProtKB-UniRule"/>
</dbReference>
<dbReference type="PANTHER" id="PTHR34535">
    <property type="entry name" value="HYDROGENASE MATURATION FACTOR HYPA"/>
    <property type="match status" value="1"/>
</dbReference>
<dbReference type="InterPro" id="IPR020538">
    <property type="entry name" value="Hydgase_Ni_incorp_HypA/HybF_CS"/>
</dbReference>
<keyword evidence="3 5" id="KW-0479">Metal-binding</keyword>
<protein>
    <recommendedName>
        <fullName evidence="5">Hydrogenase maturation factor HypA</fullName>
    </recommendedName>
</protein>
<dbReference type="Pfam" id="PF01155">
    <property type="entry name" value="HypA"/>
    <property type="match status" value="1"/>
</dbReference>
<evidence type="ECO:0000313" key="7">
    <source>
        <dbReference type="Proteomes" id="UP000243105"/>
    </source>
</evidence>
<comment type="similarity">
    <text evidence="1 5">Belongs to the HypA/HybF family.</text>
</comment>
<feature type="binding site" evidence="5">
    <location>
        <position position="90"/>
    </location>
    <ligand>
        <name>Zn(2+)</name>
        <dbReference type="ChEBI" id="CHEBI:29105"/>
    </ligand>
</feature>
<dbReference type="PROSITE" id="PS01249">
    <property type="entry name" value="HYPA"/>
    <property type="match status" value="1"/>
</dbReference>
<accession>A0A916LIV3</accession>
<evidence type="ECO:0000256" key="4">
    <source>
        <dbReference type="ARBA" id="ARBA00022833"/>
    </source>
</evidence>
<proteinExistence type="inferred from homology"/>
<dbReference type="PIRSF" id="PIRSF004761">
    <property type="entry name" value="Hydrgn_mat_HypA"/>
    <property type="match status" value="1"/>
</dbReference>
<dbReference type="EMBL" id="CZVV01000021">
    <property type="protein sequence ID" value="CUS99004.1"/>
    <property type="molecule type" value="Genomic_DNA"/>
</dbReference>
<dbReference type="PANTHER" id="PTHR34535:SF3">
    <property type="entry name" value="HYDROGENASE MATURATION FACTOR HYPA"/>
    <property type="match status" value="1"/>
</dbReference>
<feature type="binding site" evidence="5">
    <location>
        <position position="93"/>
    </location>
    <ligand>
        <name>Zn(2+)</name>
        <dbReference type="ChEBI" id="CHEBI:29105"/>
    </ligand>
</feature>
<dbReference type="AlphaFoldDB" id="A0A916LIV3"/>
<keyword evidence="2 5" id="KW-0533">Nickel</keyword>
<evidence type="ECO:0000256" key="5">
    <source>
        <dbReference type="HAMAP-Rule" id="MF_00213"/>
    </source>
</evidence>
<organism evidence="6 7">
    <name type="scientific">Kryptobacter tengchongensis</name>
    <dbReference type="NCBI Taxonomy" id="1643429"/>
    <lineage>
        <taxon>Bacteria</taxon>
        <taxon>Pseudomonadati</taxon>
        <taxon>Candidatus Kryptoniota</taxon>
        <taxon>Candidatus Kryptobacter</taxon>
    </lineage>
</organism>
<name>A0A916LIV3_KRYT1</name>
<reference evidence="6 7" key="1">
    <citation type="submission" date="2015-11" db="EMBL/GenBank/DDBJ databases">
        <authorList>
            <person name="Varghese N."/>
        </authorList>
    </citation>
    <scope>NUCLEOTIDE SEQUENCE [LARGE SCALE GENOMIC DNA]</scope>
    <source>
        <strain evidence="6 7">JGI-25</strain>
    </source>
</reference>
<evidence type="ECO:0000256" key="3">
    <source>
        <dbReference type="ARBA" id="ARBA00022723"/>
    </source>
</evidence>